<organism evidence="4 5">
    <name type="scientific">Metarhizium album (strain ARSEF 1941)</name>
    <dbReference type="NCBI Taxonomy" id="1081103"/>
    <lineage>
        <taxon>Eukaryota</taxon>
        <taxon>Fungi</taxon>
        <taxon>Dikarya</taxon>
        <taxon>Ascomycota</taxon>
        <taxon>Pezizomycotina</taxon>
        <taxon>Sordariomycetes</taxon>
        <taxon>Hypocreomycetidae</taxon>
        <taxon>Hypocreales</taxon>
        <taxon>Clavicipitaceae</taxon>
        <taxon>Metarhizium</taxon>
    </lineage>
</organism>
<dbReference type="Pfam" id="PF09811">
    <property type="entry name" value="Yae1_N"/>
    <property type="match status" value="1"/>
</dbReference>
<name>A0A0B2WKH5_METAS</name>
<protein>
    <submittedName>
        <fullName evidence="4">DUF1715 domain-containing protein</fullName>
    </submittedName>
</protein>
<dbReference type="RefSeq" id="XP_040677627.1">
    <property type="nucleotide sequence ID" value="XM_040824302.1"/>
</dbReference>
<feature type="domain" description="Essential protein Yae1 N-terminal" evidence="3">
    <location>
        <begin position="22"/>
        <end position="56"/>
    </location>
</feature>
<evidence type="ECO:0000256" key="2">
    <source>
        <dbReference type="SAM" id="MobiDB-lite"/>
    </source>
</evidence>
<dbReference type="InterPro" id="IPR019191">
    <property type="entry name" value="Essential_protein_Yae1_N"/>
</dbReference>
<evidence type="ECO:0000313" key="4">
    <source>
        <dbReference type="EMBL" id="KHN96561.1"/>
    </source>
</evidence>
<comment type="caution">
    <text evidence="4">The sequence shown here is derived from an EMBL/GenBank/DDBJ whole genome shotgun (WGS) entry which is preliminary data.</text>
</comment>
<evidence type="ECO:0000313" key="5">
    <source>
        <dbReference type="Proteomes" id="UP000030816"/>
    </source>
</evidence>
<accession>A0A0B2WKH5</accession>
<dbReference type="PANTHER" id="PTHR28532:SF1">
    <property type="entry name" value="ORAL CANCER OVEREXPRESSED 1"/>
    <property type="match status" value="1"/>
</dbReference>
<comment type="similarity">
    <text evidence="1">Belongs to the LTO1 family.</text>
</comment>
<evidence type="ECO:0000259" key="3">
    <source>
        <dbReference type="Pfam" id="PF09811"/>
    </source>
</evidence>
<proteinExistence type="inferred from homology"/>
<dbReference type="STRING" id="1081103.A0A0B2WKH5"/>
<reference evidence="4 5" key="1">
    <citation type="journal article" date="2014" name="Proc. Natl. Acad. Sci. U.S.A.">
        <title>Trajectory and genomic determinants of fungal-pathogen speciation and host adaptation.</title>
        <authorList>
            <person name="Hu X."/>
            <person name="Xiao G."/>
            <person name="Zheng P."/>
            <person name="Shang Y."/>
            <person name="Su Y."/>
            <person name="Zhang X."/>
            <person name="Liu X."/>
            <person name="Zhan S."/>
            <person name="St Leger R.J."/>
            <person name="Wang C."/>
        </authorList>
    </citation>
    <scope>NUCLEOTIDE SEQUENCE [LARGE SCALE GENOMIC DNA]</scope>
    <source>
        <strain evidence="4 5">ARSEF 1941</strain>
    </source>
</reference>
<evidence type="ECO:0000256" key="1">
    <source>
        <dbReference type="ARBA" id="ARBA00038090"/>
    </source>
</evidence>
<dbReference type="AlphaFoldDB" id="A0A0B2WKH5"/>
<dbReference type="InterPro" id="IPR052436">
    <property type="entry name" value="LTO1_adapter"/>
</dbReference>
<dbReference type="OrthoDB" id="48036at2759"/>
<dbReference type="Proteomes" id="UP000030816">
    <property type="component" value="Unassembled WGS sequence"/>
</dbReference>
<dbReference type="EMBL" id="AZHE01000014">
    <property type="protein sequence ID" value="KHN96561.1"/>
    <property type="molecule type" value="Genomic_DNA"/>
</dbReference>
<dbReference type="HOGENOM" id="CLU_093235_1_0_1"/>
<keyword evidence="5" id="KW-1185">Reference proteome</keyword>
<gene>
    <name evidence="4" type="ORF">MAM_05504</name>
</gene>
<dbReference type="GeneID" id="63739959"/>
<feature type="region of interest" description="Disordered" evidence="2">
    <location>
        <begin position="70"/>
        <end position="103"/>
    </location>
</feature>
<sequence>MPSTPDPFDHVLNIEENFYQRGYSQGLVDGERAGRAEGRSFGLQQGFDKFLESGRLASRAIVWANRIAPRARHSQAEGPDGSEAQDNGKTCALPPLPTHNPRLDKNVRMLYSLLEPDTLSTENTDEAVQDFDDRVKRAQGKAKVVERMVSTNA</sequence>
<dbReference type="PANTHER" id="PTHR28532">
    <property type="entry name" value="GEO13458P1"/>
    <property type="match status" value="1"/>
</dbReference>